<sequence length="93" mass="10308">MLFARADFKFLASIRIVECCVSSPLIASTKYWTAKLSQASRGYSAYARLISRFTSAALKAFSWILSSCLWFGSVKLREMAVSKSGFQSVPDGH</sequence>
<name>A0A4Y2DTT6_ARAVE</name>
<accession>A0A4Y2DTT6</accession>
<keyword evidence="2" id="KW-1185">Reference proteome</keyword>
<organism evidence="1 2">
    <name type="scientific">Araneus ventricosus</name>
    <name type="common">Orbweaver spider</name>
    <name type="synonym">Epeira ventricosa</name>
    <dbReference type="NCBI Taxonomy" id="182803"/>
    <lineage>
        <taxon>Eukaryota</taxon>
        <taxon>Metazoa</taxon>
        <taxon>Ecdysozoa</taxon>
        <taxon>Arthropoda</taxon>
        <taxon>Chelicerata</taxon>
        <taxon>Arachnida</taxon>
        <taxon>Araneae</taxon>
        <taxon>Araneomorphae</taxon>
        <taxon>Entelegynae</taxon>
        <taxon>Araneoidea</taxon>
        <taxon>Araneidae</taxon>
        <taxon>Araneus</taxon>
    </lineage>
</organism>
<dbReference type="Proteomes" id="UP000499080">
    <property type="component" value="Unassembled WGS sequence"/>
</dbReference>
<comment type="caution">
    <text evidence="1">The sequence shown here is derived from an EMBL/GenBank/DDBJ whole genome shotgun (WGS) entry which is preliminary data.</text>
</comment>
<gene>
    <name evidence="1" type="ORF">AVEN_216682_1</name>
</gene>
<evidence type="ECO:0000313" key="2">
    <source>
        <dbReference type="Proteomes" id="UP000499080"/>
    </source>
</evidence>
<dbReference type="AlphaFoldDB" id="A0A4Y2DTT6"/>
<evidence type="ECO:0000313" key="1">
    <source>
        <dbReference type="EMBL" id="GBM20270.1"/>
    </source>
</evidence>
<proteinExistence type="predicted"/>
<reference evidence="1 2" key="1">
    <citation type="journal article" date="2019" name="Sci. Rep.">
        <title>Orb-weaving spider Araneus ventricosus genome elucidates the spidroin gene catalogue.</title>
        <authorList>
            <person name="Kono N."/>
            <person name="Nakamura H."/>
            <person name="Ohtoshi R."/>
            <person name="Moran D.A.P."/>
            <person name="Shinohara A."/>
            <person name="Yoshida Y."/>
            <person name="Fujiwara M."/>
            <person name="Mori M."/>
            <person name="Tomita M."/>
            <person name="Arakawa K."/>
        </authorList>
    </citation>
    <scope>NUCLEOTIDE SEQUENCE [LARGE SCALE GENOMIC DNA]</scope>
</reference>
<dbReference type="EMBL" id="BGPR01000439">
    <property type="protein sequence ID" value="GBM20270.1"/>
    <property type="molecule type" value="Genomic_DNA"/>
</dbReference>
<protein>
    <submittedName>
        <fullName evidence="1">Uncharacterized protein</fullName>
    </submittedName>
</protein>